<dbReference type="Proteomes" id="UP000095282">
    <property type="component" value="Unplaced"/>
</dbReference>
<sequence>MDDYKYYKIRTGIAKLALASALFASLNFYCLLSINSDVKINNNTCSDDPEFYENIHKVVTMKTQILVYNSIIFLLDFTLIGFIVYSLIRSMATMFVFHVVAIFTAVTTFFHIVMLGAMFQNRGKPFSIFQSIKSPSAGIYNGSGMSSCPLSARVKSNSTEIERCVVISITNFLMIIGLIKLVTDLYKILSEANLQQNRHIIHEIFRMETPPLPNREPERNGYEEIDALGLPPSYEEAMRLGRVSLRQLESQIERREQAENSERTDEVVDPQATAEERPEQGIEGEENQDETVNKKEDKSNNTSEQEGKPEE</sequence>
<accession>A0A1I7TWG8</accession>
<evidence type="ECO:0000313" key="3">
    <source>
        <dbReference type="Proteomes" id="UP000095282"/>
    </source>
</evidence>
<feature type="transmembrane region" description="Helical" evidence="2">
    <location>
        <begin position="65"/>
        <end position="88"/>
    </location>
</feature>
<protein>
    <submittedName>
        <fullName evidence="4">7TM_GPCR_Srx domain-containing protein</fullName>
    </submittedName>
</protein>
<keyword evidence="2" id="KW-1133">Transmembrane helix</keyword>
<keyword evidence="2" id="KW-0812">Transmembrane</keyword>
<feature type="transmembrane region" description="Helical" evidence="2">
    <location>
        <begin position="95"/>
        <end position="119"/>
    </location>
</feature>
<reference evidence="4" key="1">
    <citation type="submission" date="2016-11" db="UniProtKB">
        <authorList>
            <consortium name="WormBaseParasite"/>
        </authorList>
    </citation>
    <scope>IDENTIFICATION</scope>
</reference>
<keyword evidence="2" id="KW-0472">Membrane</keyword>
<dbReference type="AlphaFoldDB" id="A0A1I7TWG8"/>
<keyword evidence="3" id="KW-1185">Reference proteome</keyword>
<evidence type="ECO:0000256" key="2">
    <source>
        <dbReference type="SAM" id="Phobius"/>
    </source>
</evidence>
<feature type="region of interest" description="Disordered" evidence="1">
    <location>
        <begin position="252"/>
        <end position="311"/>
    </location>
</feature>
<feature type="compositionally biased region" description="Basic and acidic residues" evidence="1">
    <location>
        <begin position="252"/>
        <end position="266"/>
    </location>
</feature>
<feature type="compositionally biased region" description="Basic and acidic residues" evidence="1">
    <location>
        <begin position="291"/>
        <end position="311"/>
    </location>
</feature>
<name>A0A1I7TWG8_9PELO</name>
<feature type="transmembrane region" description="Helical" evidence="2">
    <location>
        <begin position="12"/>
        <end position="34"/>
    </location>
</feature>
<evidence type="ECO:0000313" key="4">
    <source>
        <dbReference type="WBParaSite" id="Csp11.Scaffold629.g12475.t1"/>
    </source>
</evidence>
<dbReference type="WBParaSite" id="Csp11.Scaffold629.g12475.t1">
    <property type="protein sequence ID" value="Csp11.Scaffold629.g12475.t1"/>
    <property type="gene ID" value="Csp11.Scaffold629.g12475"/>
</dbReference>
<evidence type="ECO:0000256" key="1">
    <source>
        <dbReference type="SAM" id="MobiDB-lite"/>
    </source>
</evidence>
<proteinExistence type="predicted"/>
<organism evidence="3 4">
    <name type="scientific">Caenorhabditis tropicalis</name>
    <dbReference type="NCBI Taxonomy" id="1561998"/>
    <lineage>
        <taxon>Eukaryota</taxon>
        <taxon>Metazoa</taxon>
        <taxon>Ecdysozoa</taxon>
        <taxon>Nematoda</taxon>
        <taxon>Chromadorea</taxon>
        <taxon>Rhabditida</taxon>
        <taxon>Rhabditina</taxon>
        <taxon>Rhabditomorpha</taxon>
        <taxon>Rhabditoidea</taxon>
        <taxon>Rhabditidae</taxon>
        <taxon>Peloderinae</taxon>
        <taxon>Caenorhabditis</taxon>
    </lineage>
</organism>